<evidence type="ECO:0000313" key="2">
    <source>
        <dbReference type="EMBL" id="SDF23090.1"/>
    </source>
</evidence>
<evidence type="ECO:0000313" key="3">
    <source>
        <dbReference type="Proteomes" id="UP000323502"/>
    </source>
</evidence>
<dbReference type="OrthoDB" id="7579812at2"/>
<reference evidence="1 4" key="2">
    <citation type="submission" date="2019-12" db="EMBL/GenBank/DDBJ databases">
        <authorList>
            <person name="Zheng J."/>
        </authorList>
    </citation>
    <scope>NUCLEOTIDE SEQUENCE [LARGE SCALE GENOMIC DNA]</scope>
    <source>
        <strain evidence="1 4">DSM 27347</strain>
    </source>
</reference>
<proteinExistence type="predicted"/>
<gene>
    <name evidence="1" type="ORF">GQR91_09675</name>
    <name evidence="2" type="ORF">SAMN05216557_102599</name>
</gene>
<reference evidence="2 3" key="1">
    <citation type="submission" date="2016-10" db="EMBL/GenBank/DDBJ databases">
        <authorList>
            <person name="Varghese N."/>
            <person name="Submissions S."/>
        </authorList>
    </citation>
    <scope>NUCLEOTIDE SEQUENCE [LARGE SCALE GENOMIC DNA]</scope>
    <source>
        <strain evidence="2 3">S7-754</strain>
    </source>
</reference>
<accession>A0A1G7JDS6</accession>
<dbReference type="EMBL" id="WSUT01000005">
    <property type="protein sequence ID" value="MWC43918.1"/>
    <property type="molecule type" value="Genomic_DNA"/>
</dbReference>
<dbReference type="Proteomes" id="UP000436801">
    <property type="component" value="Unassembled WGS sequence"/>
</dbReference>
<name>A0A1G7JDS6_9SPHN</name>
<evidence type="ECO:0000313" key="1">
    <source>
        <dbReference type="EMBL" id="MWC43918.1"/>
    </source>
</evidence>
<dbReference type="RefSeq" id="WP_149681907.1">
    <property type="nucleotide sequence ID" value="NZ_CP178397.1"/>
</dbReference>
<organism evidence="2 3">
    <name type="scientific">Sphingomonas carotinifaciens</name>
    <dbReference type="NCBI Taxonomy" id="1166323"/>
    <lineage>
        <taxon>Bacteria</taxon>
        <taxon>Pseudomonadati</taxon>
        <taxon>Pseudomonadota</taxon>
        <taxon>Alphaproteobacteria</taxon>
        <taxon>Sphingomonadales</taxon>
        <taxon>Sphingomonadaceae</taxon>
        <taxon>Sphingomonas</taxon>
    </lineage>
</organism>
<dbReference type="EMBL" id="FNBI01000002">
    <property type="protein sequence ID" value="SDF23090.1"/>
    <property type="molecule type" value="Genomic_DNA"/>
</dbReference>
<sequence length="107" mass="11665">MPRWFLSWKVAVVVILAGLAVGALDLAVRGYAVVHDPLNLLVGAEIEDMGEPRRMREFAVGHYAGRPRGDGTFRLTCRSGLVIQRGYVTAGMKESYTVGADDCRRAG</sequence>
<evidence type="ECO:0000313" key="4">
    <source>
        <dbReference type="Proteomes" id="UP000436801"/>
    </source>
</evidence>
<keyword evidence="3" id="KW-1185">Reference proteome</keyword>
<dbReference type="AlphaFoldDB" id="A0A1G7JDS6"/>
<dbReference type="Proteomes" id="UP000323502">
    <property type="component" value="Unassembled WGS sequence"/>
</dbReference>
<protein>
    <submittedName>
        <fullName evidence="2">Uncharacterized protein</fullName>
    </submittedName>
</protein>